<dbReference type="PDB" id="7W5Z">
    <property type="method" value="EM"/>
    <property type="resolution" value="3.02 A"/>
    <property type="chains" value="A/a=1-490"/>
</dbReference>
<evidence type="ECO:0000313" key="3">
    <source>
        <dbReference type="Proteomes" id="UP000009168"/>
    </source>
</evidence>
<name>Q22PJ5_TETTS</name>
<dbReference type="EMDB" id="EMD-34373"/>
<dbReference type="InParanoid" id="Q22PJ5"/>
<evidence type="ECO:0007829" key="8">
    <source>
        <dbReference type="PDB" id="8GZU"/>
    </source>
</evidence>
<evidence type="ECO:0000313" key="2">
    <source>
        <dbReference type="EMBL" id="EAR87114.2"/>
    </source>
</evidence>
<proteinExistence type="evidence at protein level"/>
<dbReference type="PDB" id="8B6H">
    <property type="method" value="EM"/>
    <property type="resolution" value="2.60 A"/>
    <property type="chains" value="DM/Dm=1-490"/>
</dbReference>
<reference evidence="5 6" key="4">
    <citation type="journal article" date="2023" name="Nature">
        <title>Structural basis of mitochondrial membrane bending by the I-II-III&lt;sub&gt;2&lt;/sub&gt;-IV&lt;sub&gt;2&lt;/sub&gt; supercomplex.</title>
        <authorList>
            <person name="Muhleip A."/>
            <person name="Flygaard R.K."/>
            <person name="Baradaran R."/>
            <person name="Haapanen O."/>
            <person name="Gruhl T."/>
            <person name="Tobiasson V."/>
            <person name="Marechal A."/>
            <person name="Sharma V."/>
            <person name="Amunts A."/>
        </authorList>
    </citation>
    <scope>STRUCTURE BY ELECTRON MICROSCOPY (2.60 ANGSTROMS) OF 1-412</scope>
</reference>
<evidence type="ECO:0007829" key="4">
    <source>
        <dbReference type="PDB" id="7W5Z"/>
    </source>
</evidence>
<accession>Q22PJ5</accession>
<dbReference type="PDB" id="8GZU">
    <property type="method" value="EM"/>
    <property type="resolution" value="4.18 A"/>
    <property type="chains" value="00/55/A/a=1-490"/>
</dbReference>
<reference evidence="7 8" key="3">
    <citation type="journal article" date="2023" name="Nat. Commun.">
        <title>Structures of Tetrahymena thermophila respiratory megacomplexes on the tubular mitochondrial cristae.</title>
        <authorList>
            <person name="Han F."/>
            <person name="Hu Y."/>
            <person name="Wu M."/>
            <person name="He Z."/>
            <person name="Tian H."/>
            <person name="Zhou L."/>
        </authorList>
    </citation>
    <scope>STRUCTURE BY ELECTRON MICROSCOPY (2.96 ANGSTROMS)</scope>
</reference>
<dbReference type="STRING" id="312017.Q22PJ5"/>
<reference evidence="3" key="1">
    <citation type="journal article" date="2006" name="PLoS Biol.">
        <title>Macronuclear genome sequence of the ciliate Tetrahymena thermophila, a model eukaryote.</title>
        <authorList>
            <person name="Eisen J.A."/>
            <person name="Coyne R.S."/>
            <person name="Wu M."/>
            <person name="Wu D."/>
            <person name="Thiagarajan M."/>
            <person name="Wortman J.R."/>
            <person name="Badger J.H."/>
            <person name="Ren Q."/>
            <person name="Amedeo P."/>
            <person name="Jones K.M."/>
            <person name="Tallon L.J."/>
            <person name="Delcher A.L."/>
            <person name="Salzberg S.L."/>
            <person name="Silva J.C."/>
            <person name="Haas B.J."/>
            <person name="Majoros W.H."/>
            <person name="Farzad M."/>
            <person name="Carlton J.M."/>
            <person name="Smith R.K. Jr."/>
            <person name="Garg J."/>
            <person name="Pearlman R.E."/>
            <person name="Karrer K.M."/>
            <person name="Sun L."/>
            <person name="Manning G."/>
            <person name="Elde N.C."/>
            <person name="Turkewitz A.P."/>
            <person name="Asai D.J."/>
            <person name="Wilkes D.E."/>
            <person name="Wang Y."/>
            <person name="Cai H."/>
            <person name="Collins K."/>
            <person name="Stewart B.A."/>
            <person name="Lee S.R."/>
            <person name="Wilamowska K."/>
            <person name="Weinberg Z."/>
            <person name="Ruzzo W.L."/>
            <person name="Wloga D."/>
            <person name="Gaertig J."/>
            <person name="Frankel J."/>
            <person name="Tsao C.-C."/>
            <person name="Gorovsky M.A."/>
            <person name="Keeling P.J."/>
            <person name="Waller R.F."/>
            <person name="Patron N.J."/>
            <person name="Cherry J.M."/>
            <person name="Stover N.A."/>
            <person name="Krieger C.J."/>
            <person name="del Toro C."/>
            <person name="Ryder H.F."/>
            <person name="Williamson S.C."/>
            <person name="Barbeau R.A."/>
            <person name="Hamilton E.P."/>
            <person name="Orias E."/>
        </authorList>
    </citation>
    <scope>NUCLEOTIDE SEQUENCE [LARGE SCALE GENOMIC DNA]</scope>
    <source>
        <strain evidence="3">SB210</strain>
    </source>
</reference>
<dbReference type="AlphaFoldDB" id="Q22PJ5"/>
<dbReference type="eggNOG" id="ENOG502SJBT">
    <property type="taxonomic scope" value="Eukaryota"/>
</dbReference>
<keyword evidence="3" id="KW-1185">Reference proteome</keyword>
<dbReference type="EMBL" id="GG662855">
    <property type="protein sequence ID" value="EAR87114.2"/>
    <property type="molecule type" value="Genomic_DNA"/>
</dbReference>
<dbReference type="EMDB" id="EMD-16184"/>
<dbReference type="EMDB" id="EMD-34403"/>
<evidence type="ECO:0007829" key="5">
    <source>
        <dbReference type="PDB" id="8B6H"/>
    </source>
</evidence>
<dbReference type="KEGG" id="tet:TTHERM_00361490"/>
<dbReference type="GeneID" id="7832740"/>
<reference evidence="4" key="2">
    <citation type="journal article" date="2022" name="Science">
        <title>Structures of &lt;i&gt;Tetrahymena&lt;/i&gt;'s respiratory chain reveal the diversity of eukaryotic core metabolism.</title>
        <authorList>
            <person name="Zhou L."/>
            <person name="Maldonado M."/>
            <person name="Padavannil A."/>
            <person name="Guo F."/>
            <person name="Letts J.A."/>
        </authorList>
    </citation>
    <scope>STRUCTURE BY ELECTRON MICROSCOPY (3.02 ANGSTROMS)</scope>
</reference>
<sequence length="490" mass="57736">MLSKVTRRFLNYNQIYCFASQHGAEHHKLTASDEAYLNEVRQRYVTPDMEKWAYLDYKKHPSTTLSHYDHKSKDYVESERDDYNADVATNSHNKLIDDFKRNLQMQRKVHDILQKMDRPYLRGVPGVTKNISAGLQDYSAPVSKKSQSDPNDFYRDAYRNENRWIDQSVFTPKTSKMTHYDVEWPKELASRPVTKKFHHDKGYKYDVTTPYDQRYNYVADRLGHPEILGNPFERLMRLEGDIYHPNYLDQPFVKVPNANPNASLNFEEGEVLYENTRLLEWAKFWNYSVVVGYLWCAYFVPYNIFFKTHMPLEHAYDNLFFPYFQHTHFLWDNNALHIPTVGGVAIYATYIALSYINNIWKDYVVRAQFSKDKELLFVTRVSPFGTTEEEVYEVAHLEHLPPSVRSGVKDLSAQDADGLVDVTCMSSQRSLVFYKGDQYWNPKVYNDFINQTSNLWTRNYTGYNRLEVQNSVEQVKIGFSHSSQPKLEKK</sequence>
<feature type="transmembrane region" description="Helical" evidence="1">
    <location>
        <begin position="284"/>
        <end position="305"/>
    </location>
</feature>
<keyword evidence="1" id="KW-1133">Transmembrane helix</keyword>
<dbReference type="RefSeq" id="XP_001007359.2">
    <property type="nucleotide sequence ID" value="XM_001007359.3"/>
</dbReference>
<gene>
    <name evidence="2" type="ORF">TTHERM_00361490</name>
</gene>
<evidence type="ECO:0007829" key="6">
    <source>
        <dbReference type="PDB" id="8BQS"/>
    </source>
</evidence>
<dbReference type="Proteomes" id="UP000009168">
    <property type="component" value="Unassembled WGS sequence"/>
</dbReference>
<dbReference type="OMA" id="YRNENRW"/>
<dbReference type="PDB" id="8BQS">
    <property type="method" value="EM"/>
    <property type="resolution" value="2.90 A"/>
    <property type="chains" value="DM/Dm=1-490"/>
</dbReference>
<protein>
    <submittedName>
        <fullName evidence="2">Transmembrane protein, putative</fullName>
    </submittedName>
</protein>
<dbReference type="OrthoDB" id="305623at2759"/>
<keyword evidence="1" id="KW-0472">Membrane</keyword>
<organism evidence="2 3">
    <name type="scientific">Tetrahymena thermophila (strain SB210)</name>
    <dbReference type="NCBI Taxonomy" id="312017"/>
    <lineage>
        <taxon>Eukaryota</taxon>
        <taxon>Sar</taxon>
        <taxon>Alveolata</taxon>
        <taxon>Ciliophora</taxon>
        <taxon>Intramacronucleata</taxon>
        <taxon>Oligohymenophorea</taxon>
        <taxon>Hymenostomatida</taxon>
        <taxon>Tetrahymenina</taxon>
        <taxon>Tetrahymenidae</taxon>
        <taxon>Tetrahymena</taxon>
    </lineage>
</organism>
<dbReference type="PDB" id="8GYM">
    <property type="method" value="EM"/>
    <property type="resolution" value="2.96 A"/>
    <property type="chains" value="A/a=1-490"/>
</dbReference>
<evidence type="ECO:0007829" key="7">
    <source>
        <dbReference type="PDB" id="8GYM"/>
    </source>
</evidence>
<dbReference type="HOGENOM" id="CLU_574237_0_0_1"/>
<keyword evidence="4 5" id="KW-0002">3D-structure</keyword>
<dbReference type="EMDB" id="EMD-32325"/>
<evidence type="ECO:0000256" key="1">
    <source>
        <dbReference type="SAM" id="Phobius"/>
    </source>
</evidence>
<feature type="transmembrane region" description="Helical" evidence="1">
    <location>
        <begin position="336"/>
        <end position="356"/>
    </location>
</feature>
<keyword evidence="1 2" id="KW-0812">Transmembrane</keyword>